<gene>
    <name evidence="2" type="ordered locus">Oter_2568</name>
</gene>
<dbReference type="RefSeq" id="WP_012375385.1">
    <property type="nucleotide sequence ID" value="NC_010571.1"/>
</dbReference>
<dbReference type="OrthoDB" id="10014466at2"/>
<sequence length="124" mass="13095">MEPSSLNASPQEDAALTAMLRAQSPVIPDDGFSARVLAALPPPQTARARWPWVAYVGGGLAGAIFIVARAGSWPDLVAGTNQLAGALSTVAAPLTEPWLVLALILTALSLVITLPFTQPRWRLW</sequence>
<feature type="transmembrane region" description="Helical" evidence="1">
    <location>
        <begin position="98"/>
        <end position="117"/>
    </location>
</feature>
<reference evidence="2 3" key="1">
    <citation type="journal article" date="2011" name="J. Bacteriol.">
        <title>Genome sequence of the verrucomicrobium Opitutus terrae PB90-1, an abundant inhabitant of rice paddy soil ecosystems.</title>
        <authorList>
            <person name="van Passel M.W."/>
            <person name="Kant R."/>
            <person name="Palva A."/>
            <person name="Copeland A."/>
            <person name="Lucas S."/>
            <person name="Lapidus A."/>
            <person name="Glavina del Rio T."/>
            <person name="Pitluck S."/>
            <person name="Goltsman E."/>
            <person name="Clum A."/>
            <person name="Sun H."/>
            <person name="Schmutz J."/>
            <person name="Larimer F.W."/>
            <person name="Land M.L."/>
            <person name="Hauser L."/>
            <person name="Kyrpides N."/>
            <person name="Mikhailova N."/>
            <person name="Richardson P.P."/>
            <person name="Janssen P.H."/>
            <person name="de Vos W.M."/>
            <person name="Smidt H."/>
        </authorList>
    </citation>
    <scope>NUCLEOTIDE SEQUENCE [LARGE SCALE GENOMIC DNA]</scope>
    <source>
        <strain evidence="3">DSM 11246 / JCM 15787 / PB90-1</strain>
    </source>
</reference>
<keyword evidence="1" id="KW-1133">Transmembrane helix</keyword>
<keyword evidence="3" id="KW-1185">Reference proteome</keyword>
<dbReference type="Proteomes" id="UP000007013">
    <property type="component" value="Chromosome"/>
</dbReference>
<keyword evidence="1" id="KW-0472">Membrane</keyword>
<name>B1ZTW8_OPITP</name>
<organism evidence="2 3">
    <name type="scientific">Opitutus terrae (strain DSM 11246 / JCM 15787 / PB90-1)</name>
    <dbReference type="NCBI Taxonomy" id="452637"/>
    <lineage>
        <taxon>Bacteria</taxon>
        <taxon>Pseudomonadati</taxon>
        <taxon>Verrucomicrobiota</taxon>
        <taxon>Opitutia</taxon>
        <taxon>Opitutales</taxon>
        <taxon>Opitutaceae</taxon>
        <taxon>Opitutus</taxon>
    </lineage>
</organism>
<accession>B1ZTW8</accession>
<dbReference type="STRING" id="452637.Oter_2568"/>
<dbReference type="AlphaFoldDB" id="B1ZTW8"/>
<evidence type="ECO:0000313" key="3">
    <source>
        <dbReference type="Proteomes" id="UP000007013"/>
    </source>
</evidence>
<keyword evidence="1" id="KW-0812">Transmembrane</keyword>
<protein>
    <submittedName>
        <fullName evidence="2">Uncharacterized protein</fullName>
    </submittedName>
</protein>
<dbReference type="KEGG" id="ote:Oter_2568"/>
<evidence type="ECO:0000313" key="2">
    <source>
        <dbReference type="EMBL" id="ACB75850.1"/>
    </source>
</evidence>
<dbReference type="EMBL" id="CP001032">
    <property type="protein sequence ID" value="ACB75850.1"/>
    <property type="molecule type" value="Genomic_DNA"/>
</dbReference>
<feature type="transmembrane region" description="Helical" evidence="1">
    <location>
        <begin position="52"/>
        <end position="71"/>
    </location>
</feature>
<dbReference type="HOGENOM" id="CLU_2001531_0_0_0"/>
<evidence type="ECO:0000256" key="1">
    <source>
        <dbReference type="SAM" id="Phobius"/>
    </source>
</evidence>
<proteinExistence type="predicted"/>